<keyword evidence="1" id="KW-0472">Membrane</keyword>
<comment type="caution">
    <text evidence="2">The sequence shown here is derived from an EMBL/GenBank/DDBJ whole genome shotgun (WGS) entry which is preliminary data.</text>
</comment>
<gene>
    <name evidence="2" type="ORF">RFH47_07885</name>
</gene>
<protein>
    <recommendedName>
        <fullName evidence="4">DUF3379 domain-containing protein</fullName>
    </recommendedName>
</protein>
<keyword evidence="1" id="KW-1133">Transmembrane helix</keyword>
<dbReference type="EMBL" id="JAVIDL010000012">
    <property type="protein sequence ID" value="MDQ8935646.1"/>
    <property type="molecule type" value="Genomic_DNA"/>
</dbReference>
<evidence type="ECO:0000313" key="2">
    <source>
        <dbReference type="EMBL" id="MDQ8935646.1"/>
    </source>
</evidence>
<accession>A0AAW8JAC9</accession>
<evidence type="ECO:0000256" key="1">
    <source>
        <dbReference type="SAM" id="Phobius"/>
    </source>
</evidence>
<proteinExistence type="predicted"/>
<evidence type="ECO:0008006" key="4">
    <source>
        <dbReference type="Google" id="ProtNLM"/>
    </source>
</evidence>
<name>A0AAW8JAC9_9GAMM</name>
<dbReference type="AlphaFoldDB" id="A0AAW8JAC9"/>
<dbReference type="Proteomes" id="UP001243844">
    <property type="component" value="Unassembled WGS sequence"/>
</dbReference>
<sequence length="107" mass="12067">MKNDDLRKQVIAKLDQLAQQHPNKPLVMSHVIEHIQQKKSSDRRSWKMTGFAVAAAVMGIFVLPNSLDLNQQNYEHQTIASPKLSPQMVEDLEMLSVFAEDKASHGS</sequence>
<keyword evidence="1" id="KW-0812">Transmembrane</keyword>
<reference evidence="2" key="1">
    <citation type="submission" date="2023-08" db="EMBL/GenBank/DDBJ databases">
        <title>Emergence of clinically-relevant ST2 carbapenem-resistant Acinetobacter baumannii strains in hospital sewages in Zhejiang, East of China.</title>
        <authorList>
            <person name="Kaichao C."/>
            <person name="Zhang R."/>
        </authorList>
    </citation>
    <scope>NUCLEOTIDE SEQUENCE</scope>
    <source>
        <strain evidence="2">M-RB-37</strain>
    </source>
</reference>
<dbReference type="RefSeq" id="WP_308974231.1">
    <property type="nucleotide sequence ID" value="NZ_JAVIDL010000012.1"/>
</dbReference>
<organism evidence="2 3">
    <name type="scientific">Acinetobacter rudis</name>
    <dbReference type="NCBI Taxonomy" id="632955"/>
    <lineage>
        <taxon>Bacteria</taxon>
        <taxon>Pseudomonadati</taxon>
        <taxon>Pseudomonadota</taxon>
        <taxon>Gammaproteobacteria</taxon>
        <taxon>Moraxellales</taxon>
        <taxon>Moraxellaceae</taxon>
        <taxon>Acinetobacter</taxon>
    </lineage>
</organism>
<evidence type="ECO:0000313" key="3">
    <source>
        <dbReference type="Proteomes" id="UP001243844"/>
    </source>
</evidence>
<feature type="transmembrane region" description="Helical" evidence="1">
    <location>
        <begin position="48"/>
        <end position="67"/>
    </location>
</feature>